<protein>
    <submittedName>
        <fullName evidence="2">Uncharacterized protein</fullName>
    </submittedName>
</protein>
<dbReference type="Proteomes" id="UP000887564">
    <property type="component" value="Unplaced"/>
</dbReference>
<organism evidence="1 2">
    <name type="scientific">Parascaris equorum</name>
    <name type="common">Equine roundworm</name>
    <dbReference type="NCBI Taxonomy" id="6256"/>
    <lineage>
        <taxon>Eukaryota</taxon>
        <taxon>Metazoa</taxon>
        <taxon>Ecdysozoa</taxon>
        <taxon>Nematoda</taxon>
        <taxon>Chromadorea</taxon>
        <taxon>Rhabditida</taxon>
        <taxon>Spirurina</taxon>
        <taxon>Ascaridomorpha</taxon>
        <taxon>Ascaridoidea</taxon>
        <taxon>Ascarididae</taxon>
        <taxon>Parascaris</taxon>
    </lineage>
</organism>
<dbReference type="PANTHER" id="PTHR47331:SF5">
    <property type="entry name" value="RIBONUCLEASE H"/>
    <property type="match status" value="1"/>
</dbReference>
<proteinExistence type="predicted"/>
<dbReference type="InterPro" id="IPR043502">
    <property type="entry name" value="DNA/RNA_pol_sf"/>
</dbReference>
<accession>A0A914SFN9</accession>
<evidence type="ECO:0000313" key="2">
    <source>
        <dbReference type="WBParaSite" id="PEQ_0001282601-mRNA-1"/>
    </source>
</evidence>
<name>A0A914SFN9_PAREQ</name>
<dbReference type="WBParaSite" id="PEQ_0001282601-mRNA-1">
    <property type="protein sequence ID" value="PEQ_0001282601-mRNA-1"/>
    <property type="gene ID" value="PEQ_0001282601"/>
</dbReference>
<dbReference type="PANTHER" id="PTHR47331">
    <property type="entry name" value="PHD-TYPE DOMAIN-CONTAINING PROTEIN"/>
    <property type="match status" value="1"/>
</dbReference>
<dbReference type="SUPFAM" id="SSF56672">
    <property type="entry name" value="DNA/RNA polymerases"/>
    <property type="match status" value="1"/>
</dbReference>
<evidence type="ECO:0000313" key="1">
    <source>
        <dbReference type="Proteomes" id="UP000887564"/>
    </source>
</evidence>
<sequence length="89" mass="10334">LQKNPDLLKKYHEIFQEQEKRGVIEKAKGDPERLKYFIPHQLVFNPDKDTTKFRIVFDASAKLRGTATLNEHLLRGPIILPDLVGLLLR</sequence>
<dbReference type="AlphaFoldDB" id="A0A914SFN9"/>
<reference evidence="2" key="1">
    <citation type="submission" date="2022-11" db="UniProtKB">
        <authorList>
            <consortium name="WormBaseParasite"/>
        </authorList>
    </citation>
    <scope>IDENTIFICATION</scope>
</reference>
<keyword evidence="1" id="KW-1185">Reference proteome</keyword>